<dbReference type="GO" id="GO:0005975">
    <property type="term" value="P:carbohydrate metabolic process"/>
    <property type="evidence" value="ECO:0007669"/>
    <property type="project" value="InterPro"/>
</dbReference>
<proteinExistence type="predicted"/>
<sequence>MSRQLLLATFFSLGIISLTSYSLQAQGKSSPSSFVKPVYDELPLGAIKPVGWLKHQLEIMRDGTTGHLDEVHAKIAEDNGWLGGQGDGWEETPYWLDGAVPLAYLLDDARLKDKVLQYINWTLENQRPSGYFGPITKAEREQGTEITTDNCGEGEDWWPKMVMLKVLQQYYEATNDERVINFMTKYFAYQKASLEQCPIGTWTEWAKSRGADNVMMAQWLYQHTNDESLLELAGLIEEQSYAWSEWFGNRDWVIWAAAQQNGDEWMRRHAVNVGMALKSPAINYQRTHDQQYLDHLKTGFTDLMTLHGLPMGIFSGDEDLHGNDPVQGVELCAVVESMYSLEKIISITGDPFYMDALERMTFNVLPAQTTDDYNAKQYFQIANQVKVDRGVFDFSLPFSREMNNVFGMRSGYTCCLANMHQSWTKFTTHLWYGTPDGGLAALEYSPNEVTATVGEDATEVTIREETNYPFEDEIRFTLNTSASVSFPWQLRIPAWCEEAIISINGEEVQREKGGEIVTLEQTWQDGDQVTLQLPMAVRTSNWGRNSRSVERGPLVYALKLNERWEKGHDEEEGDYFSIFPEDDWNYGLLKEVMENPTEHLEVKEVSEVTDDFVWNLANAPIEITAPARKIPEWKRVNDVAHIPVSDRSNTYRGEVAEEIEQITLVPFGCTKIRVVAFPLVP</sequence>
<protein>
    <submittedName>
        <fullName evidence="3">Glycoside hydrolase family 127 protein</fullName>
    </submittedName>
</protein>
<dbReference type="PANTHER" id="PTHR31151">
    <property type="entry name" value="PROLINE-TRNA LIGASE (DUF1680)"/>
    <property type="match status" value="1"/>
</dbReference>
<dbReference type="GO" id="GO:0016787">
    <property type="term" value="F:hydrolase activity"/>
    <property type="evidence" value="ECO:0007669"/>
    <property type="project" value="UniProtKB-KW"/>
</dbReference>
<reference evidence="3" key="1">
    <citation type="journal article" date="2023" name="Comput. Struct. Biotechnol. J.">
        <title>Discovery of a novel marine Bacteroidetes with a rich repertoire of carbohydrate-active enzymes.</title>
        <authorList>
            <person name="Chen B."/>
            <person name="Liu G."/>
            <person name="Chen Q."/>
            <person name="Wang H."/>
            <person name="Liu L."/>
            <person name="Tang K."/>
        </authorList>
    </citation>
    <scope>NUCLEOTIDE SEQUENCE</scope>
    <source>
        <strain evidence="3">TK19036</strain>
    </source>
</reference>
<dbReference type="InterPro" id="IPR012878">
    <property type="entry name" value="Beta-AFase-like_GH127_cat"/>
</dbReference>
<dbReference type="Pfam" id="PF07944">
    <property type="entry name" value="Beta-AFase-like_GH127_cat"/>
    <property type="match status" value="1"/>
</dbReference>
<evidence type="ECO:0000313" key="3">
    <source>
        <dbReference type="EMBL" id="WKN36078.1"/>
    </source>
</evidence>
<accession>A0AA49GMF1</accession>
<dbReference type="SUPFAM" id="SSF48208">
    <property type="entry name" value="Six-hairpin glycosidases"/>
    <property type="match status" value="1"/>
</dbReference>
<name>A0AA49GMF1_9BACT</name>
<gene>
    <name evidence="3" type="ORF">K4G66_27305</name>
</gene>
<dbReference type="Pfam" id="PF20736">
    <property type="entry name" value="Glyco_hydro127M"/>
    <property type="match status" value="1"/>
</dbReference>
<evidence type="ECO:0000259" key="2">
    <source>
        <dbReference type="Pfam" id="PF20736"/>
    </source>
</evidence>
<feature type="domain" description="Non-reducing end beta-L-arabinofuranosidase-like GH127 middle" evidence="2">
    <location>
        <begin position="444"/>
        <end position="535"/>
    </location>
</feature>
<keyword evidence="3" id="KW-0378">Hydrolase</keyword>
<feature type="domain" description="Non-reducing end beta-L-arabinofuranosidase-like GH127 catalytic" evidence="1">
    <location>
        <begin position="93"/>
        <end position="427"/>
    </location>
</feature>
<dbReference type="InterPro" id="IPR008928">
    <property type="entry name" value="6-hairpin_glycosidase_sf"/>
</dbReference>
<organism evidence="3">
    <name type="scientific">Roseihalotalea indica</name>
    <dbReference type="NCBI Taxonomy" id="2867963"/>
    <lineage>
        <taxon>Bacteria</taxon>
        <taxon>Pseudomonadati</taxon>
        <taxon>Bacteroidota</taxon>
        <taxon>Cytophagia</taxon>
        <taxon>Cytophagales</taxon>
        <taxon>Catalimonadaceae</taxon>
        <taxon>Roseihalotalea</taxon>
    </lineage>
</organism>
<dbReference type="InterPro" id="IPR049046">
    <property type="entry name" value="Beta-AFase-like_GH127_middle"/>
</dbReference>
<dbReference type="AlphaFoldDB" id="A0AA49GMF1"/>
<evidence type="ECO:0000259" key="1">
    <source>
        <dbReference type="Pfam" id="PF07944"/>
    </source>
</evidence>
<dbReference type="EMBL" id="CP120682">
    <property type="protein sequence ID" value="WKN36078.1"/>
    <property type="molecule type" value="Genomic_DNA"/>
</dbReference>
<reference evidence="3" key="2">
    <citation type="journal article" date="2024" name="Antonie Van Leeuwenhoek">
        <title>Roseihalotalea indica gen. nov., sp. nov., a halophilic Bacteroidetes from mesopelagic Southwest Indian Ocean with higher carbohydrate metabolic potential.</title>
        <authorList>
            <person name="Chen B."/>
            <person name="Zhang M."/>
            <person name="Lin D."/>
            <person name="Ye J."/>
            <person name="Tang K."/>
        </authorList>
    </citation>
    <scope>NUCLEOTIDE SEQUENCE</scope>
    <source>
        <strain evidence="3">TK19036</strain>
    </source>
</reference>
<dbReference type="PANTHER" id="PTHR31151:SF0">
    <property type="entry name" value="PROLINE-TRNA LIGASE (DUF1680)"/>
    <property type="match status" value="1"/>
</dbReference>